<dbReference type="AlphaFoldDB" id="A0A936EZV7"/>
<dbReference type="GO" id="GO:0000976">
    <property type="term" value="F:transcription cis-regulatory region binding"/>
    <property type="evidence" value="ECO:0007669"/>
    <property type="project" value="TreeGrafter"/>
</dbReference>
<dbReference type="GO" id="GO:0003700">
    <property type="term" value="F:DNA-binding transcription factor activity"/>
    <property type="evidence" value="ECO:0007669"/>
    <property type="project" value="TreeGrafter"/>
</dbReference>
<dbReference type="Proteomes" id="UP000709959">
    <property type="component" value="Unassembled WGS sequence"/>
</dbReference>
<evidence type="ECO:0000313" key="6">
    <source>
        <dbReference type="EMBL" id="MBK8571559.1"/>
    </source>
</evidence>
<comment type="caution">
    <text evidence="6">The sequence shown here is derived from an EMBL/GenBank/DDBJ whole genome shotgun (WGS) entry which is preliminary data.</text>
</comment>
<feature type="domain" description="HTH tetR-type" evidence="5">
    <location>
        <begin position="16"/>
        <end position="76"/>
    </location>
</feature>
<protein>
    <submittedName>
        <fullName evidence="6">TetR/AcrR family transcriptional regulator</fullName>
    </submittedName>
</protein>
<dbReference type="PANTHER" id="PTHR30055">
    <property type="entry name" value="HTH-TYPE TRANSCRIPTIONAL REGULATOR RUTR"/>
    <property type="match status" value="1"/>
</dbReference>
<proteinExistence type="predicted"/>
<feature type="DNA-binding region" description="H-T-H motif" evidence="4">
    <location>
        <begin position="39"/>
        <end position="58"/>
    </location>
</feature>
<name>A0A936EZV7_9BACT</name>
<dbReference type="InterPro" id="IPR036271">
    <property type="entry name" value="Tet_transcr_reg_TetR-rel_C_sf"/>
</dbReference>
<accession>A0A936EZV7</accession>
<evidence type="ECO:0000313" key="7">
    <source>
        <dbReference type="Proteomes" id="UP000709959"/>
    </source>
</evidence>
<evidence type="ECO:0000259" key="5">
    <source>
        <dbReference type="PROSITE" id="PS50977"/>
    </source>
</evidence>
<dbReference type="Pfam" id="PF00440">
    <property type="entry name" value="TetR_N"/>
    <property type="match status" value="1"/>
</dbReference>
<evidence type="ECO:0000256" key="1">
    <source>
        <dbReference type="ARBA" id="ARBA00023015"/>
    </source>
</evidence>
<evidence type="ECO:0000256" key="4">
    <source>
        <dbReference type="PROSITE-ProRule" id="PRU00335"/>
    </source>
</evidence>
<sequence length="227" mass="25241">MPLAPSPRSRGPKPTRIDPDQILDAAQAVFAQDGLRAASLRAIARHAGCDPALIYYHFDSKEALFGALLGRRFPGVLREVEELSDAGDLRPASERLWAVLLIYHRHLKDDPGLRSMIRGEIVRGAEGLTHLIEEQIRPITTCVRRIVEQGMARGELRADLSPLLVTFFLVKMQLEILDVLPVVLPRLMALPPDEAVRTGMKAWFDLFWRGIALDPSAPLPPLPDPVD</sequence>
<dbReference type="InterPro" id="IPR050109">
    <property type="entry name" value="HTH-type_TetR-like_transc_reg"/>
</dbReference>
<dbReference type="PRINTS" id="PR00455">
    <property type="entry name" value="HTHTETR"/>
</dbReference>
<dbReference type="PANTHER" id="PTHR30055:SF234">
    <property type="entry name" value="HTH-TYPE TRANSCRIPTIONAL REGULATOR BETI"/>
    <property type="match status" value="1"/>
</dbReference>
<keyword evidence="3" id="KW-0804">Transcription</keyword>
<dbReference type="InterPro" id="IPR001647">
    <property type="entry name" value="HTH_TetR"/>
</dbReference>
<dbReference type="Gene3D" id="1.10.10.60">
    <property type="entry name" value="Homeodomain-like"/>
    <property type="match status" value="1"/>
</dbReference>
<dbReference type="EMBL" id="JADKCH010000001">
    <property type="protein sequence ID" value="MBK8571559.1"/>
    <property type="molecule type" value="Genomic_DNA"/>
</dbReference>
<keyword evidence="1" id="KW-0805">Transcription regulation</keyword>
<keyword evidence="2 4" id="KW-0238">DNA-binding</keyword>
<evidence type="ECO:0000256" key="2">
    <source>
        <dbReference type="ARBA" id="ARBA00023125"/>
    </source>
</evidence>
<reference evidence="6 7" key="1">
    <citation type="submission" date="2020-10" db="EMBL/GenBank/DDBJ databases">
        <title>Connecting structure to function with the recovery of over 1000 high-quality activated sludge metagenome-assembled genomes encoding full-length rRNA genes using long-read sequencing.</title>
        <authorList>
            <person name="Singleton C.M."/>
            <person name="Petriglieri F."/>
            <person name="Kristensen J.M."/>
            <person name="Kirkegaard R.H."/>
            <person name="Michaelsen T.Y."/>
            <person name="Andersen M.H."/>
            <person name="Karst S.M."/>
            <person name="Dueholm M.S."/>
            <person name="Nielsen P.H."/>
            <person name="Albertsen M."/>
        </authorList>
    </citation>
    <scope>NUCLEOTIDE SEQUENCE [LARGE SCALE GENOMIC DNA]</scope>
    <source>
        <strain evidence="6">OdNE_18-Q3-R46-58_MAXAC.008</strain>
    </source>
</reference>
<dbReference type="SUPFAM" id="SSF48498">
    <property type="entry name" value="Tetracyclin repressor-like, C-terminal domain"/>
    <property type="match status" value="1"/>
</dbReference>
<dbReference type="SUPFAM" id="SSF46689">
    <property type="entry name" value="Homeodomain-like"/>
    <property type="match status" value="1"/>
</dbReference>
<organism evidence="6 7">
    <name type="scientific">Candidatus Geothrix odensensis</name>
    <dbReference type="NCBI Taxonomy" id="2954440"/>
    <lineage>
        <taxon>Bacteria</taxon>
        <taxon>Pseudomonadati</taxon>
        <taxon>Acidobacteriota</taxon>
        <taxon>Holophagae</taxon>
        <taxon>Holophagales</taxon>
        <taxon>Holophagaceae</taxon>
        <taxon>Geothrix</taxon>
    </lineage>
</organism>
<gene>
    <name evidence="6" type="ORF">IPN91_02735</name>
</gene>
<dbReference type="InterPro" id="IPR009057">
    <property type="entry name" value="Homeodomain-like_sf"/>
</dbReference>
<dbReference type="Gene3D" id="1.10.357.10">
    <property type="entry name" value="Tetracycline Repressor, domain 2"/>
    <property type="match status" value="1"/>
</dbReference>
<dbReference type="PROSITE" id="PS50977">
    <property type="entry name" value="HTH_TETR_2"/>
    <property type="match status" value="1"/>
</dbReference>
<evidence type="ECO:0000256" key="3">
    <source>
        <dbReference type="ARBA" id="ARBA00023163"/>
    </source>
</evidence>